<reference evidence="5 6" key="1">
    <citation type="submission" date="2023-01" db="EMBL/GenBank/DDBJ databases">
        <title>Analysis of 21 Apiospora genomes using comparative genomics revels a genus with tremendous synthesis potential of carbohydrate active enzymes and secondary metabolites.</title>
        <authorList>
            <person name="Sorensen T."/>
        </authorList>
    </citation>
    <scope>NUCLEOTIDE SEQUENCE [LARGE SCALE GENOMIC DNA]</scope>
    <source>
        <strain evidence="5 6">CBS 117206</strain>
    </source>
</reference>
<dbReference type="Proteomes" id="UP001392437">
    <property type="component" value="Unassembled WGS sequence"/>
</dbReference>
<feature type="region of interest" description="Disordered" evidence="4">
    <location>
        <begin position="121"/>
        <end position="165"/>
    </location>
</feature>
<dbReference type="AlphaFoldDB" id="A0AAW0QAU5"/>
<organism evidence="5 6">
    <name type="scientific">Apiospora kogelbergensis</name>
    <dbReference type="NCBI Taxonomy" id="1337665"/>
    <lineage>
        <taxon>Eukaryota</taxon>
        <taxon>Fungi</taxon>
        <taxon>Dikarya</taxon>
        <taxon>Ascomycota</taxon>
        <taxon>Pezizomycotina</taxon>
        <taxon>Sordariomycetes</taxon>
        <taxon>Xylariomycetidae</taxon>
        <taxon>Amphisphaeriales</taxon>
        <taxon>Apiosporaceae</taxon>
        <taxon>Apiospora</taxon>
    </lineage>
</organism>
<evidence type="ECO:0000313" key="5">
    <source>
        <dbReference type="EMBL" id="KAK8097016.1"/>
    </source>
</evidence>
<dbReference type="InterPro" id="IPR036640">
    <property type="entry name" value="ABC1_TM_sf"/>
</dbReference>
<evidence type="ECO:0000256" key="2">
    <source>
        <dbReference type="ARBA" id="ARBA00022989"/>
    </source>
</evidence>
<keyword evidence="1" id="KW-0812">Transmembrane</keyword>
<evidence type="ECO:0000256" key="4">
    <source>
        <dbReference type="SAM" id="MobiDB-lite"/>
    </source>
</evidence>
<keyword evidence="3" id="KW-0472">Membrane</keyword>
<protein>
    <submittedName>
        <fullName evidence="5">ABC transporter</fullName>
    </submittedName>
</protein>
<feature type="compositionally biased region" description="Polar residues" evidence="4">
    <location>
        <begin position="121"/>
        <end position="132"/>
    </location>
</feature>
<dbReference type="Gene3D" id="1.20.1560.10">
    <property type="entry name" value="ABC transporter type 1, transmembrane domain"/>
    <property type="match status" value="1"/>
</dbReference>
<feature type="compositionally biased region" description="Low complexity" evidence="4">
    <location>
        <begin position="139"/>
        <end position="148"/>
    </location>
</feature>
<keyword evidence="2" id="KW-1133">Transmembrane helix</keyword>
<evidence type="ECO:0000313" key="6">
    <source>
        <dbReference type="Proteomes" id="UP001392437"/>
    </source>
</evidence>
<sequence>MSRPKDNKRLYTPRPSRVGGRVVDNGAGNEVVTVPSVVILSGGNGSSTDLLQSAAPPPARAPSAASKVSSSSLTDSVGPSSTRQASHHRNISLQASLGSISGAEDADRDTTSNGARLATIESASNQLNTGTNGRPLIPHPATAGAAVAPPGPLNDPRTKPSKPARKKKTLSSFLRIFSYTTTGGRVVLTSSIAASICAGVAFPAMTIIFGRLVGNFASARATWEGETAQQIMKHVIDQNVYDFIQLMPLKRILYA</sequence>
<feature type="region of interest" description="Disordered" evidence="4">
    <location>
        <begin position="42"/>
        <end position="90"/>
    </location>
</feature>
<feature type="region of interest" description="Disordered" evidence="4">
    <location>
        <begin position="1"/>
        <end position="30"/>
    </location>
</feature>
<name>A0AAW0QAU5_9PEZI</name>
<evidence type="ECO:0000256" key="1">
    <source>
        <dbReference type="ARBA" id="ARBA00022692"/>
    </source>
</evidence>
<proteinExistence type="predicted"/>
<dbReference type="GO" id="GO:0016020">
    <property type="term" value="C:membrane"/>
    <property type="evidence" value="ECO:0007669"/>
    <property type="project" value="InterPro"/>
</dbReference>
<gene>
    <name evidence="5" type="ORF">PG999_012960</name>
</gene>
<feature type="compositionally biased region" description="Low complexity" evidence="4">
    <location>
        <begin position="61"/>
        <end position="81"/>
    </location>
</feature>
<evidence type="ECO:0000256" key="3">
    <source>
        <dbReference type="ARBA" id="ARBA00023136"/>
    </source>
</evidence>
<dbReference type="EMBL" id="JAQQWP010000010">
    <property type="protein sequence ID" value="KAK8097016.1"/>
    <property type="molecule type" value="Genomic_DNA"/>
</dbReference>
<accession>A0AAW0QAU5</accession>
<dbReference type="GO" id="GO:0005524">
    <property type="term" value="F:ATP binding"/>
    <property type="evidence" value="ECO:0007669"/>
    <property type="project" value="InterPro"/>
</dbReference>
<comment type="caution">
    <text evidence="5">The sequence shown here is derived from an EMBL/GenBank/DDBJ whole genome shotgun (WGS) entry which is preliminary data.</text>
</comment>
<keyword evidence="6" id="KW-1185">Reference proteome</keyword>